<evidence type="ECO:0000313" key="2">
    <source>
        <dbReference type="Proteomes" id="UP001231649"/>
    </source>
</evidence>
<proteinExistence type="predicted"/>
<name>A0ACC2Q329_9NEOP</name>
<accession>A0ACC2Q329</accession>
<keyword evidence="2" id="KW-1185">Reference proteome</keyword>
<dbReference type="Proteomes" id="UP001231649">
    <property type="component" value="Chromosome 31"/>
</dbReference>
<evidence type="ECO:0000313" key="1">
    <source>
        <dbReference type="EMBL" id="KAJ8705756.1"/>
    </source>
</evidence>
<sequence>MNSTSYKKRPGTSGIQGQLYETKLISLIYFRMLHDNNIKQFNLATNRDEVGAFDDMCFKANVKSFNKPLAVFIQAKHRENDKLLTFTSKSDLIKYFDSYLLVRRGFETNSKDMIFGKKFDETECVFVMYTTAKNDPNNKVYKGPIAEYLNKLIGTGGSCTQPSYTDEDLDFLCKIVVKEHMTILAEQLAKFISKESDSEMSMNNDLMTCYHVILALNVFDVSEIQPEGHRIATFKKDFFTSNDEYITPFKHKLCLGVLKKQELEDIDIQSLILTFLSDPSDVNTLSKLLTGSVLKYKKDKLEFVSKSVTDDQKRQLDKANVLQSTVYEAAELATKDYLLSLKLKVPAFFGNKDLAIRGNEKRIQKRLEHLTTKIKEIIIKQSNPNHIVNIDESWDDGLLQLNGGIASAVGNILVFDETSKLLKFTDTCESLGKLAKTWYETLTSEIPNLQEYRLDVKVEKFPKLSFKREQSDEDLVRDFYNKLVFFTNQADQSRVEEILRKEIEDHPCNDVNSFKDRSGLIFLEYHDQIQKLWMTPKEGSYLTKKNKIYENAVTYAMSQSLISVIRNMHKFKNQDFTFNDDAIKRFESQGQILGTVIVSESYVLTVAKVEQYLRNKDYVVIDLESIFKLPFKTHDTLCKELTNITKDNIFVIVFNTLHSSGSRDRLETIAKAIIDAKQVIVITNKISVEIITKYFPQANKVRDDERSVFKDLSADSQKKFLATSIIKLQGVDVSLDVIVGEKSALLIDEDAFYKIMNNEIIEIGKAAIYSNYEEQLYIDRRVSRTKTREHDKFDEVKDKIIKTLYDLEEDIVLITAEKGMGKSTLLTQLSLKTKQLEPKAWIVRINLPDYERLFKTFEISINSLKSLEFQCQAALEDTSIEFIGDDFIEENKNKVLLLKNSSGIHSKMFQFNLFLYYYYSDKLILVIDGFDEMKPECQIVFGSWLKKERHIRKPKIWITSSPSSLLEEWCGPSYKLQNFSHLDHEAYLIQLWRFKIPIKNVSTKDMQDIEDFVHYMHNTRSKSEYLTVYLVFLKFLKMDSLVVGSEFSYEEYYDRFVTRFGISENAIPCIPDHITPEDLYELAKNFDADSEGLDRMFCDISQGIYADF</sequence>
<protein>
    <submittedName>
        <fullName evidence="1">Uncharacterized protein</fullName>
    </submittedName>
</protein>
<gene>
    <name evidence="1" type="ORF">PYW08_012802</name>
</gene>
<reference evidence="1" key="1">
    <citation type="submission" date="2023-03" db="EMBL/GenBank/DDBJ databases">
        <title>Chromosome-level genomes of two armyworms, Mythimna separata and Mythimna loreyi, provide insights into the biosynthesis and reception of sex pheromones.</title>
        <authorList>
            <person name="Zhao H."/>
        </authorList>
    </citation>
    <scope>NUCLEOTIDE SEQUENCE</scope>
    <source>
        <strain evidence="1">BeijingLab</strain>
    </source>
</reference>
<dbReference type="EMBL" id="CM056807">
    <property type="protein sequence ID" value="KAJ8705756.1"/>
    <property type="molecule type" value="Genomic_DNA"/>
</dbReference>
<comment type="caution">
    <text evidence="1">The sequence shown here is derived from an EMBL/GenBank/DDBJ whole genome shotgun (WGS) entry which is preliminary data.</text>
</comment>
<organism evidence="1 2">
    <name type="scientific">Mythimna loreyi</name>
    <dbReference type="NCBI Taxonomy" id="667449"/>
    <lineage>
        <taxon>Eukaryota</taxon>
        <taxon>Metazoa</taxon>
        <taxon>Ecdysozoa</taxon>
        <taxon>Arthropoda</taxon>
        <taxon>Hexapoda</taxon>
        <taxon>Insecta</taxon>
        <taxon>Pterygota</taxon>
        <taxon>Neoptera</taxon>
        <taxon>Endopterygota</taxon>
        <taxon>Lepidoptera</taxon>
        <taxon>Glossata</taxon>
        <taxon>Ditrysia</taxon>
        <taxon>Noctuoidea</taxon>
        <taxon>Noctuidae</taxon>
        <taxon>Noctuinae</taxon>
        <taxon>Hadenini</taxon>
        <taxon>Mythimna</taxon>
    </lineage>
</organism>